<protein>
    <submittedName>
        <fullName evidence="2">Uncharacterized protein</fullName>
    </submittedName>
</protein>
<accession>A0A2S2QM06</accession>
<dbReference type="AlphaFoldDB" id="A0A2S2QM06"/>
<keyword evidence="1" id="KW-0812">Transmembrane</keyword>
<proteinExistence type="predicted"/>
<keyword evidence="1" id="KW-0472">Membrane</keyword>
<sequence>MDYLSSSYILNQIIINKNIFFSYFLICLLLLLLITLFVFLLDLYFMYLISKLHLITFHFQTKCNGGSHLLNANIKKMNEWQNRAKGVFRRFMTTICVRFQDLTSK</sequence>
<name>A0A2S2QM06_9HEMI</name>
<feature type="transmembrane region" description="Helical" evidence="1">
    <location>
        <begin position="20"/>
        <end position="45"/>
    </location>
</feature>
<gene>
    <name evidence="2" type="ORF">g.141071</name>
</gene>
<keyword evidence="1" id="KW-1133">Transmembrane helix</keyword>
<reference evidence="2" key="1">
    <citation type="submission" date="2018-04" db="EMBL/GenBank/DDBJ databases">
        <title>Transcriptome assembly of Sipha flava.</title>
        <authorList>
            <person name="Scully E.D."/>
            <person name="Geib S.M."/>
            <person name="Palmer N.A."/>
            <person name="Koch K."/>
            <person name="Bradshaw J."/>
            <person name="Heng-Moss T."/>
            <person name="Sarath G."/>
        </authorList>
    </citation>
    <scope>NUCLEOTIDE SEQUENCE</scope>
</reference>
<evidence type="ECO:0000313" key="2">
    <source>
        <dbReference type="EMBL" id="MBY78796.1"/>
    </source>
</evidence>
<evidence type="ECO:0000256" key="1">
    <source>
        <dbReference type="SAM" id="Phobius"/>
    </source>
</evidence>
<organism evidence="2">
    <name type="scientific">Sipha flava</name>
    <name type="common">yellow sugarcane aphid</name>
    <dbReference type="NCBI Taxonomy" id="143950"/>
    <lineage>
        <taxon>Eukaryota</taxon>
        <taxon>Metazoa</taxon>
        <taxon>Ecdysozoa</taxon>
        <taxon>Arthropoda</taxon>
        <taxon>Hexapoda</taxon>
        <taxon>Insecta</taxon>
        <taxon>Pterygota</taxon>
        <taxon>Neoptera</taxon>
        <taxon>Paraneoptera</taxon>
        <taxon>Hemiptera</taxon>
        <taxon>Sternorrhyncha</taxon>
        <taxon>Aphidomorpha</taxon>
        <taxon>Aphidoidea</taxon>
        <taxon>Aphididae</taxon>
        <taxon>Sipha</taxon>
    </lineage>
</organism>
<dbReference type="EMBL" id="GGMS01009593">
    <property type="protein sequence ID" value="MBY78796.1"/>
    <property type="molecule type" value="Transcribed_RNA"/>
</dbReference>